<keyword evidence="1" id="KW-0812">Transmembrane</keyword>
<evidence type="ECO:0000256" key="1">
    <source>
        <dbReference type="SAM" id="Phobius"/>
    </source>
</evidence>
<keyword evidence="1" id="KW-0472">Membrane</keyword>
<dbReference type="RefSeq" id="XP_018253556.1">
    <property type="nucleotide sequence ID" value="XM_018401688.1"/>
</dbReference>
<dbReference type="GeneID" id="28961658"/>
<keyword evidence="1" id="KW-1133">Transmembrane helix</keyword>
<dbReference type="KEGG" id="fox:FOXG_21355"/>
<reference evidence="3" key="1">
    <citation type="submission" date="2007-04" db="EMBL/GenBank/DDBJ databases">
        <authorList>
            <consortium name="The Broad Institute Genome Sequencing Platform"/>
            <person name="Birren B."/>
            <person name="Lander E."/>
            <person name="Galagan J."/>
            <person name="Nusbaum C."/>
            <person name="Devon K."/>
            <person name="Ma L.-J."/>
            <person name="Jaffe D."/>
            <person name="Butler J."/>
            <person name="Alvarez P."/>
            <person name="Gnerre S."/>
            <person name="Grabherr M."/>
            <person name="Kleber M."/>
            <person name="Mauceli E."/>
            <person name="Brockman W."/>
            <person name="MacCallum I.A."/>
            <person name="Young S."/>
            <person name="LaButti K."/>
            <person name="DeCaprio D."/>
            <person name="Crawford M."/>
            <person name="Koehrsen M."/>
            <person name="Engels R."/>
            <person name="Montgomery P."/>
            <person name="Pearson M."/>
            <person name="Howarth C."/>
            <person name="Larson L."/>
            <person name="White J."/>
            <person name="O'Leary S."/>
            <person name="Kodira C."/>
            <person name="Zeng Q."/>
            <person name="Yandava C."/>
            <person name="Alvarado L."/>
            <person name="Kistler C."/>
            <person name="Shim W.-B."/>
            <person name="Kang S."/>
            <person name="Woloshuk C."/>
        </authorList>
    </citation>
    <scope>NUCLEOTIDE SEQUENCE</scope>
    <source>
        <strain evidence="3">4287</strain>
    </source>
</reference>
<proteinExistence type="predicted"/>
<dbReference type="VEuPathDB" id="FungiDB:FOXG_21355"/>
<dbReference type="EMBL" id="DS231713">
    <property type="protein sequence ID" value="KNB13848.1"/>
    <property type="molecule type" value="Genomic_DNA"/>
</dbReference>
<name>A0A0J9VXL2_FUSO4</name>
<gene>
    <name evidence="2" type="ORF">FOXG_20952</name>
    <name evidence="3" type="ORF">FOXG_21355</name>
</gene>
<reference evidence="3" key="2">
    <citation type="journal article" date="2010" name="Nature">
        <title>Comparative genomics reveals mobile pathogenicity chromosomes in Fusarium.</title>
        <authorList>
            <person name="Ma L.J."/>
            <person name="van der Does H.C."/>
            <person name="Borkovich K.A."/>
            <person name="Coleman J.J."/>
            <person name="Daboussi M.J."/>
            <person name="Di Pietro A."/>
            <person name="Dufresne M."/>
            <person name="Freitag M."/>
            <person name="Grabherr M."/>
            <person name="Henrissat B."/>
            <person name="Houterman P.M."/>
            <person name="Kang S."/>
            <person name="Shim W.B."/>
            <person name="Woloshuk C."/>
            <person name="Xie X."/>
            <person name="Xu J.R."/>
            <person name="Antoniw J."/>
            <person name="Baker S.E."/>
            <person name="Bluhm B.H."/>
            <person name="Breakspear A."/>
            <person name="Brown D.W."/>
            <person name="Butchko R.A."/>
            <person name="Chapman S."/>
            <person name="Coulson R."/>
            <person name="Coutinho P.M."/>
            <person name="Danchin E.G."/>
            <person name="Diener A."/>
            <person name="Gale L.R."/>
            <person name="Gardiner D.M."/>
            <person name="Goff S."/>
            <person name="Hammond-Kosack K.E."/>
            <person name="Hilburn K."/>
            <person name="Hua-Van A."/>
            <person name="Jonkers W."/>
            <person name="Kazan K."/>
            <person name="Kodira C.D."/>
            <person name="Koehrsen M."/>
            <person name="Kumar L."/>
            <person name="Lee Y.H."/>
            <person name="Li L."/>
            <person name="Manners J.M."/>
            <person name="Miranda-Saavedra D."/>
            <person name="Mukherjee M."/>
            <person name="Park G."/>
            <person name="Park J."/>
            <person name="Park S.Y."/>
            <person name="Proctor R.H."/>
            <person name="Regev A."/>
            <person name="Ruiz-Roldan M.C."/>
            <person name="Sain D."/>
            <person name="Sakthikumar S."/>
            <person name="Sykes S."/>
            <person name="Schwartz D.C."/>
            <person name="Turgeon B.G."/>
            <person name="Wapinski I."/>
            <person name="Yoder O."/>
            <person name="Young S."/>
            <person name="Zeng Q."/>
            <person name="Zhou S."/>
            <person name="Galagan J."/>
            <person name="Cuomo C.A."/>
            <person name="Kistler H.C."/>
            <person name="Rep M."/>
        </authorList>
    </citation>
    <scope>NUCLEOTIDE SEQUENCE [LARGE SCALE GENOMIC DNA]</scope>
    <source>
        <strain evidence="3">4287</strain>
    </source>
</reference>
<dbReference type="VEuPathDB" id="FungiDB:FOXG_20952"/>
<dbReference type="GeneID" id="28962061"/>
<dbReference type="KEGG" id="fox:FOXG_20952"/>
<dbReference type="RefSeq" id="XP_018251893.1">
    <property type="nucleotide sequence ID" value="XM_018401279.1"/>
</dbReference>
<dbReference type="EMBL" id="DS231716">
    <property type="protein sequence ID" value="KNB15511.1"/>
    <property type="molecule type" value="Genomic_DNA"/>
</dbReference>
<accession>A0A0J9VXL2</accession>
<protein>
    <submittedName>
        <fullName evidence="3">Uncharacterized protein</fullName>
    </submittedName>
</protein>
<evidence type="ECO:0000313" key="4">
    <source>
        <dbReference type="Proteomes" id="UP000009097"/>
    </source>
</evidence>
<feature type="transmembrane region" description="Helical" evidence="1">
    <location>
        <begin position="12"/>
        <end position="30"/>
    </location>
</feature>
<dbReference type="AlphaFoldDB" id="A0A0J9VXL2"/>
<dbReference type="Proteomes" id="UP000009097">
    <property type="component" value="Unassembled WGS sequence"/>
</dbReference>
<evidence type="ECO:0000313" key="2">
    <source>
        <dbReference type="EMBL" id="KNB13848.1"/>
    </source>
</evidence>
<evidence type="ECO:0000313" key="3">
    <source>
        <dbReference type="EMBL" id="KNB15511.1"/>
    </source>
</evidence>
<organism evidence="3 4">
    <name type="scientific">Fusarium oxysporum f. sp. lycopersici (strain 4287 / CBS 123668 / FGSC 9935 / NRRL 34936)</name>
    <name type="common">Fusarium vascular wilt of tomato</name>
    <dbReference type="NCBI Taxonomy" id="426428"/>
    <lineage>
        <taxon>Eukaryota</taxon>
        <taxon>Fungi</taxon>
        <taxon>Dikarya</taxon>
        <taxon>Ascomycota</taxon>
        <taxon>Pezizomycotina</taxon>
        <taxon>Sordariomycetes</taxon>
        <taxon>Hypocreomycetidae</taxon>
        <taxon>Hypocreales</taxon>
        <taxon>Nectriaceae</taxon>
        <taxon>Fusarium</taxon>
        <taxon>Fusarium oxysporum species complex</taxon>
    </lineage>
</organism>
<sequence>MARDEGDRRGRFIIMISFPSASAAISYGTIDKYHVGFFESHPPSENDFRNWSFQSEDPTDLITDLLTQQMKSMVNNKALLNHDCRQAVVLCYPNTWSESHRQTMSFCIRKALVAAEVPQTEDTRDLCIFPESEICMMYDLTMKSSLMSGDVFIHLYAGNGILDVYTYKVDYDYPLLLSRMGSQPRSRSRISTCLDRRFRSRFTIKEQEYLDSLKLAIQDGIESAIESDDLTAERLSRPAIPRQRKAFQVIVLTGEYEKVEALTEHVLEKLDNIRLLTPRLQTTRSEALFEGAAHLVANKDEWYHRDPYGAG</sequence>